<comment type="caution">
    <text evidence="1">The sequence shown here is derived from an EMBL/GenBank/DDBJ whole genome shotgun (WGS) entry which is preliminary data.</text>
</comment>
<dbReference type="EMBL" id="VUJX02000003">
    <property type="protein sequence ID" value="KAL0939791.1"/>
    <property type="molecule type" value="Genomic_DNA"/>
</dbReference>
<evidence type="ECO:0000313" key="2">
    <source>
        <dbReference type="Proteomes" id="UP000805649"/>
    </source>
</evidence>
<accession>A0ACC3Z6S4</accession>
<protein>
    <submittedName>
        <fullName evidence="1">Metallopeptidase</fullName>
    </submittedName>
</protein>
<gene>
    <name evidence="1" type="ORF">CTRU02_206401</name>
</gene>
<proteinExistence type="predicted"/>
<keyword evidence="2" id="KW-1185">Reference proteome</keyword>
<organism evidence="1 2">
    <name type="scientific">Colletotrichum truncatum</name>
    <name type="common">Anthracnose fungus</name>
    <name type="synonym">Colletotrichum capsici</name>
    <dbReference type="NCBI Taxonomy" id="5467"/>
    <lineage>
        <taxon>Eukaryota</taxon>
        <taxon>Fungi</taxon>
        <taxon>Dikarya</taxon>
        <taxon>Ascomycota</taxon>
        <taxon>Pezizomycotina</taxon>
        <taxon>Sordariomycetes</taxon>
        <taxon>Hypocreomycetidae</taxon>
        <taxon>Glomerellales</taxon>
        <taxon>Glomerellaceae</taxon>
        <taxon>Colletotrichum</taxon>
        <taxon>Colletotrichum truncatum species complex</taxon>
    </lineage>
</organism>
<dbReference type="Proteomes" id="UP000805649">
    <property type="component" value="Unassembled WGS sequence"/>
</dbReference>
<evidence type="ECO:0000313" key="1">
    <source>
        <dbReference type="EMBL" id="KAL0939791.1"/>
    </source>
</evidence>
<reference evidence="1 2" key="1">
    <citation type="journal article" date="2020" name="Phytopathology">
        <title>Genome Sequence Resources of Colletotrichum truncatum, C. plurivorum, C. musicola, and C. sojae: Four Species Pathogenic to Soybean (Glycine max).</title>
        <authorList>
            <person name="Rogerio F."/>
            <person name="Boufleur T.R."/>
            <person name="Ciampi-Guillardi M."/>
            <person name="Sukno S.A."/>
            <person name="Thon M.R."/>
            <person name="Massola Junior N.S."/>
            <person name="Baroncelli R."/>
        </authorList>
    </citation>
    <scope>NUCLEOTIDE SEQUENCE [LARGE SCALE GENOMIC DNA]</scope>
    <source>
        <strain evidence="1 2">CMES1059</strain>
    </source>
</reference>
<name>A0ACC3Z6S4_COLTU</name>
<sequence>MASTQLHTPPQAPPTFTLTSTAIIESITRLIQASKQAHHNLTNAVTVQSATFAKVLLPLAHAENALLSESNLLIFYDSVSTDKQVRDASSKARSMLRDYQTEASMDEDVFRLVDAVYNTTANESLTAEQRNFLNKKHKEFVKNGLRIPPGPKRERFKHIRSRIDTLTSQFSKNLAEDKTAVYFHPDELAGFPKDSLSQLEKGQPGTDNEGKVKVEIPMDLAALLRTTKSPSTRKRARLAFDNRCPANIAVFSEVVSLRHEAAQLLGYPNHATLSIEDKMAETPARVNAFLASLRSKLTDCGKQEAETLLLLKTHDVEARGEDFDGRFFTWDVPFYDNLLLQKEYSVDHAKISEYFPLQSTVEGMLSTFEHLFGIVFHEIHDAERASLSLTGKGEDLLWNPDVQLFAAWDSPSEGGEFLGYIYLDLYHRDGKSRNPANFSLVPGFTKPDGKRVYPSTALICSFPKPTSAKPTLLRHPDVVILFHELGHGIHDLVSRTQYARFHGPMGTVVDFGEAPSQVLENWCWTPSQLTSLSKHYSHLSDKYLSAWRATSGGAAQQPAEELPRDMVDSLLRARHVGQALSTLHQLFMGVFDMAVHKPGDDFESVDFTALWTALRREIVPTQDPFVLGEGDKWGHGYTNITHFIKEYDAGFYSYLFSKVYAQDIFSTIFEQDPMSAEAGRKYRYGVLEKGGSQPEMTTLMEFLGREAKMEPFYEDLGLVV</sequence>